<dbReference type="KEGG" id="lbc:LACBIDRAFT_302100"/>
<dbReference type="GeneID" id="6078953"/>
<dbReference type="AlphaFoldDB" id="B0DH33"/>
<dbReference type="EMBL" id="DS547110">
    <property type="protein sequence ID" value="EDR06044.1"/>
    <property type="molecule type" value="Genomic_DNA"/>
</dbReference>
<evidence type="ECO:0000313" key="2">
    <source>
        <dbReference type="EMBL" id="EDR06042.1"/>
    </source>
</evidence>
<dbReference type="RefSeq" id="XP_001883332.1">
    <property type="nucleotide sequence ID" value="XM_001883297.1"/>
</dbReference>
<evidence type="ECO:0000313" key="4">
    <source>
        <dbReference type="Proteomes" id="UP000001194"/>
    </source>
</evidence>
<proteinExistence type="predicted"/>
<feature type="region of interest" description="Disordered" evidence="1">
    <location>
        <begin position="32"/>
        <end position="53"/>
    </location>
</feature>
<accession>B0DH33</accession>
<name>B0DH33_LACBS</name>
<evidence type="ECO:0000256" key="1">
    <source>
        <dbReference type="SAM" id="MobiDB-lite"/>
    </source>
</evidence>
<evidence type="ECO:0000313" key="3">
    <source>
        <dbReference type="EMBL" id="EDR06044.1"/>
    </source>
</evidence>
<sequence>MIGQELCILQKSQSASKGRRWALRGNFRAPVAQNDHLQPRNGNELYPASLKRR</sequence>
<dbReference type="GeneID" id="6078950"/>
<dbReference type="Proteomes" id="UP000001194">
    <property type="component" value="Unassembled WGS sequence"/>
</dbReference>
<dbReference type="EMBL" id="DS547110">
    <property type="protein sequence ID" value="EDR06042.1"/>
    <property type="molecule type" value="Genomic_DNA"/>
</dbReference>
<dbReference type="RefSeq" id="XP_001883330.1">
    <property type="nucleotide sequence ID" value="XM_001883295.1"/>
</dbReference>
<organism evidence="4">
    <name type="scientific">Laccaria bicolor (strain S238N-H82 / ATCC MYA-4686)</name>
    <name type="common">Bicoloured deceiver</name>
    <name type="synonym">Laccaria laccata var. bicolor</name>
    <dbReference type="NCBI Taxonomy" id="486041"/>
    <lineage>
        <taxon>Eukaryota</taxon>
        <taxon>Fungi</taxon>
        <taxon>Dikarya</taxon>
        <taxon>Basidiomycota</taxon>
        <taxon>Agaricomycotina</taxon>
        <taxon>Agaricomycetes</taxon>
        <taxon>Agaricomycetidae</taxon>
        <taxon>Agaricales</taxon>
        <taxon>Agaricineae</taxon>
        <taxon>Hydnangiaceae</taxon>
        <taxon>Laccaria</taxon>
    </lineage>
</organism>
<dbReference type="KEGG" id="lbc:LACBIDRAFT_302111"/>
<gene>
    <name evidence="2" type="ORF">LACBIDRAFT_302100</name>
    <name evidence="3" type="ORF">LACBIDRAFT_302111</name>
</gene>
<reference evidence="2 4" key="1">
    <citation type="journal article" date="2008" name="Nature">
        <title>The genome of Laccaria bicolor provides insights into mycorrhizal symbiosis.</title>
        <authorList>
            <person name="Martin F."/>
            <person name="Aerts A."/>
            <person name="Ahren D."/>
            <person name="Brun A."/>
            <person name="Danchin E.G.J."/>
            <person name="Duchaussoy F."/>
            <person name="Gibon J."/>
            <person name="Kohler A."/>
            <person name="Lindquist E."/>
            <person name="Pereda V."/>
            <person name="Salamov A."/>
            <person name="Shapiro H.J."/>
            <person name="Wuyts J."/>
            <person name="Blaudez D."/>
            <person name="Buee M."/>
            <person name="Brokstein P."/>
            <person name="Canbaeck B."/>
            <person name="Cohen D."/>
            <person name="Courty P.E."/>
            <person name="Coutinho P.M."/>
            <person name="Delaruelle C."/>
            <person name="Detter J.C."/>
            <person name="Deveau A."/>
            <person name="DiFazio S."/>
            <person name="Duplessis S."/>
            <person name="Fraissinet-Tachet L."/>
            <person name="Lucic E."/>
            <person name="Frey-Klett P."/>
            <person name="Fourrey C."/>
            <person name="Feussner I."/>
            <person name="Gay G."/>
            <person name="Grimwood J."/>
            <person name="Hoegger P.J."/>
            <person name="Jain P."/>
            <person name="Kilaru S."/>
            <person name="Labbe J."/>
            <person name="Lin Y.C."/>
            <person name="Legue V."/>
            <person name="Le Tacon F."/>
            <person name="Marmeisse R."/>
            <person name="Melayah D."/>
            <person name="Montanini B."/>
            <person name="Muratet M."/>
            <person name="Nehls U."/>
            <person name="Niculita-Hirzel H."/>
            <person name="Oudot-Le Secq M.P."/>
            <person name="Peter M."/>
            <person name="Quesneville H."/>
            <person name="Rajashekar B."/>
            <person name="Reich M."/>
            <person name="Rouhier N."/>
            <person name="Schmutz J."/>
            <person name="Yin T."/>
            <person name="Chalot M."/>
            <person name="Henrissat B."/>
            <person name="Kuees U."/>
            <person name="Lucas S."/>
            <person name="Van de Peer Y."/>
            <person name="Podila G.K."/>
            <person name="Polle A."/>
            <person name="Pukkila P.J."/>
            <person name="Richardson P.M."/>
            <person name="Rouze P."/>
            <person name="Sanders I.R."/>
            <person name="Stajich J.E."/>
            <person name="Tunlid A."/>
            <person name="Tuskan G."/>
            <person name="Grigoriev I.V."/>
        </authorList>
    </citation>
    <scope>NUCLEOTIDE SEQUENCE [LARGE SCALE GENOMIC DNA]</scope>
    <source>
        <strain evidence="4">S238N-H82 / ATCC MYA-4686</strain>
    </source>
</reference>
<keyword evidence="4" id="KW-1185">Reference proteome</keyword>
<dbReference type="InParanoid" id="B0DH33"/>
<protein>
    <submittedName>
        <fullName evidence="2">Predicted protein</fullName>
    </submittedName>
</protein>
<dbReference type="HOGENOM" id="CLU_3069086_0_0_1"/>